<protein>
    <submittedName>
        <fullName evidence="1">Uncharacterized protein</fullName>
    </submittedName>
</protein>
<proteinExistence type="predicted"/>
<evidence type="ECO:0000313" key="2">
    <source>
        <dbReference type="Proteomes" id="UP001230649"/>
    </source>
</evidence>
<gene>
    <name evidence="1" type="ORF">QFC20_004929</name>
</gene>
<name>A0ACC2VVA8_9TREE</name>
<sequence length="363" mass="40846">MDVNSRTDEDRKRRKEARRAERKARKRRNEAESYVLWEFGQNRTDILCRSSPIVTQDIAAHPPLLEEDITELPYAASVHGVPREYNIGQIRPSRCVSNGPPLFHAIRATRCDGQDLADALIPDNYAPPVDALLACLPARPRSRKDGLGASGWENRMQQWKQTIPSDDIRSGDAVPAIIQPLPGAPPLILSVPDLKIPLIPSQDVKDDLLRNESATTVDLINAPADLPKNQDVPEILLDEVPTRNRDQLICNDNIPKEKDIRNAARGIKRDWETDLPIDAETRHDSESGNKLPPLDGIRSVEPLAGKEEPPNQYRLYGHIMLDEILEDAFRNGSIAEDHRSLHRDDLHDEIAGNRRSYTSRTDV</sequence>
<evidence type="ECO:0000313" key="1">
    <source>
        <dbReference type="EMBL" id="KAJ9102822.1"/>
    </source>
</evidence>
<dbReference type="EMBL" id="JASBWS010000062">
    <property type="protein sequence ID" value="KAJ9102822.1"/>
    <property type="molecule type" value="Genomic_DNA"/>
</dbReference>
<keyword evidence="2" id="KW-1185">Reference proteome</keyword>
<organism evidence="1 2">
    <name type="scientific">Naganishia adeliensis</name>
    <dbReference type="NCBI Taxonomy" id="92952"/>
    <lineage>
        <taxon>Eukaryota</taxon>
        <taxon>Fungi</taxon>
        <taxon>Dikarya</taxon>
        <taxon>Basidiomycota</taxon>
        <taxon>Agaricomycotina</taxon>
        <taxon>Tremellomycetes</taxon>
        <taxon>Filobasidiales</taxon>
        <taxon>Filobasidiaceae</taxon>
        <taxon>Naganishia</taxon>
    </lineage>
</organism>
<dbReference type="Proteomes" id="UP001230649">
    <property type="component" value="Unassembled WGS sequence"/>
</dbReference>
<reference evidence="1" key="1">
    <citation type="submission" date="2023-04" db="EMBL/GenBank/DDBJ databases">
        <title>Draft Genome sequencing of Naganishia species isolated from polar environments using Oxford Nanopore Technology.</title>
        <authorList>
            <person name="Leo P."/>
            <person name="Venkateswaran K."/>
        </authorList>
    </citation>
    <scope>NUCLEOTIDE SEQUENCE</scope>
    <source>
        <strain evidence="1">MNA-CCFEE 5262</strain>
    </source>
</reference>
<accession>A0ACC2VVA8</accession>
<comment type="caution">
    <text evidence="1">The sequence shown here is derived from an EMBL/GenBank/DDBJ whole genome shotgun (WGS) entry which is preliminary data.</text>
</comment>